<proteinExistence type="predicted"/>
<sequence>MGWPRLDLFTWAGNTKAVPLYKKCGFFWEKKDDSVHLMNFIPTVLQTEALLPSLERLDW</sequence>
<organism evidence="1 2">
    <name type="scientific">Paenibacillus chungangensis</name>
    <dbReference type="NCBI Taxonomy" id="696535"/>
    <lineage>
        <taxon>Bacteria</taxon>
        <taxon>Bacillati</taxon>
        <taxon>Bacillota</taxon>
        <taxon>Bacilli</taxon>
        <taxon>Bacillales</taxon>
        <taxon>Paenibacillaceae</taxon>
        <taxon>Paenibacillus</taxon>
    </lineage>
</organism>
<protein>
    <recommendedName>
        <fullName evidence="3">N-acetyltransferase domain-containing protein</fullName>
    </recommendedName>
</protein>
<comment type="caution">
    <text evidence="1">The sequence shown here is derived from an EMBL/GenBank/DDBJ whole genome shotgun (WGS) entry which is preliminary data.</text>
</comment>
<evidence type="ECO:0000313" key="1">
    <source>
        <dbReference type="EMBL" id="MFD0960511.1"/>
    </source>
</evidence>
<dbReference type="Proteomes" id="UP001596989">
    <property type="component" value="Unassembled WGS sequence"/>
</dbReference>
<evidence type="ECO:0008006" key="3">
    <source>
        <dbReference type="Google" id="ProtNLM"/>
    </source>
</evidence>
<keyword evidence="2" id="KW-1185">Reference proteome</keyword>
<reference evidence="2" key="1">
    <citation type="journal article" date="2019" name="Int. J. Syst. Evol. Microbiol.">
        <title>The Global Catalogue of Microorganisms (GCM) 10K type strain sequencing project: providing services to taxonomists for standard genome sequencing and annotation.</title>
        <authorList>
            <consortium name="The Broad Institute Genomics Platform"/>
            <consortium name="The Broad Institute Genome Sequencing Center for Infectious Disease"/>
            <person name="Wu L."/>
            <person name="Ma J."/>
        </authorList>
    </citation>
    <scope>NUCLEOTIDE SEQUENCE [LARGE SCALE GENOMIC DNA]</scope>
    <source>
        <strain evidence="2">CCUG 59129</strain>
    </source>
</reference>
<accession>A0ABW3HSK2</accession>
<evidence type="ECO:0000313" key="2">
    <source>
        <dbReference type="Proteomes" id="UP001596989"/>
    </source>
</evidence>
<dbReference type="EMBL" id="JBHTJZ010000021">
    <property type="protein sequence ID" value="MFD0960511.1"/>
    <property type="molecule type" value="Genomic_DNA"/>
</dbReference>
<dbReference type="RefSeq" id="WP_377565049.1">
    <property type="nucleotide sequence ID" value="NZ_JBHTJZ010000021.1"/>
</dbReference>
<gene>
    <name evidence="1" type="ORF">ACFQ2I_14045</name>
</gene>
<dbReference type="SUPFAM" id="SSF55729">
    <property type="entry name" value="Acyl-CoA N-acyltransferases (Nat)"/>
    <property type="match status" value="1"/>
</dbReference>
<name>A0ABW3HSK2_9BACL</name>
<dbReference type="InterPro" id="IPR016181">
    <property type="entry name" value="Acyl_CoA_acyltransferase"/>
</dbReference>